<organism evidence="1 2">
    <name type="scientific">Ambrosiozyma monospora</name>
    <name type="common">Yeast</name>
    <name type="synonym">Endomycopsis monosporus</name>
    <dbReference type="NCBI Taxonomy" id="43982"/>
    <lineage>
        <taxon>Eukaryota</taxon>
        <taxon>Fungi</taxon>
        <taxon>Dikarya</taxon>
        <taxon>Ascomycota</taxon>
        <taxon>Saccharomycotina</taxon>
        <taxon>Pichiomycetes</taxon>
        <taxon>Pichiales</taxon>
        <taxon>Pichiaceae</taxon>
        <taxon>Ambrosiozyma</taxon>
    </lineage>
</organism>
<proteinExistence type="predicted"/>
<reference evidence="1" key="1">
    <citation type="submission" date="2023-04" db="EMBL/GenBank/DDBJ databases">
        <title>Ambrosiozyma monospora NBRC 10751.</title>
        <authorList>
            <person name="Ichikawa N."/>
            <person name="Sato H."/>
            <person name="Tonouchi N."/>
        </authorList>
    </citation>
    <scope>NUCLEOTIDE SEQUENCE</scope>
    <source>
        <strain evidence="1">NBRC 10751</strain>
    </source>
</reference>
<dbReference type="Proteomes" id="UP001165064">
    <property type="component" value="Unassembled WGS sequence"/>
</dbReference>
<accession>A0ACB5UCV0</accession>
<gene>
    <name evidence="1" type="ORF">Amon02_001300100</name>
</gene>
<evidence type="ECO:0000313" key="2">
    <source>
        <dbReference type="Proteomes" id="UP001165064"/>
    </source>
</evidence>
<evidence type="ECO:0000313" key="1">
    <source>
        <dbReference type="EMBL" id="GMF07666.1"/>
    </source>
</evidence>
<comment type="caution">
    <text evidence="1">The sequence shown here is derived from an EMBL/GenBank/DDBJ whole genome shotgun (WGS) entry which is preliminary data.</text>
</comment>
<protein>
    <submittedName>
        <fullName evidence="1">Unnamed protein product</fullName>
    </submittedName>
</protein>
<name>A0ACB5UCV0_AMBMO</name>
<dbReference type="EMBL" id="BSXS01016386">
    <property type="protein sequence ID" value="GMF07666.1"/>
    <property type="molecule type" value="Genomic_DNA"/>
</dbReference>
<sequence>MAVDLLEGLLQKDPVKRIDIPDIKTYDFFNEGLSRTESRKYIANWDSGMKIDVSAKDVDEAVLGIGNRIKKKLSDVFRFGSGSSSTTKYNSNSSVVPPPSNSINPISTGDSGLPGSLSRHASYKRHSLNNTNNGLRSRRGSLVQIKTW</sequence>
<keyword evidence="2" id="KW-1185">Reference proteome</keyword>